<feature type="transmembrane region" description="Helical" evidence="17">
    <location>
        <begin position="21"/>
        <end position="39"/>
    </location>
</feature>
<comment type="cofactor">
    <cofactor evidence="1">
        <name>Mn(2+)</name>
        <dbReference type="ChEBI" id="CHEBI:29035"/>
    </cofactor>
</comment>
<feature type="domain" description="Oligosaccharyl transferase STT3 N-terminal" evidence="18">
    <location>
        <begin position="1"/>
        <end position="71"/>
    </location>
</feature>
<feature type="transmembrane region" description="Helical" evidence="17">
    <location>
        <begin position="110"/>
        <end position="129"/>
    </location>
</feature>
<sequence>MIGVHALMLVAMGRFTSGVHRAYSLFFIVGTLGAIQIPVVGMQPLRSLEQMGPLLVFIGFQVLAFCDFQRHRREKMKDPMGTWEFVRFRIMNRGCRCPIERCLLHGSTNGYRMCCLMLVALAIVAALLYPTGYFGPLSSRIRGALETDGLWTRHVSDQRKFRGALWPYGPRTEFMLHQQLVAHLLLTRVNNPRCPSQPLASAGSLAMQSSKSDSAIICPRGALPGWRLPREGPEDGGGEMKVMDRLGDLEAGEVSPAFTTGLSRGAASHTRLRASSHESPAQHRWNEVMLKHKKIETTRERDQKYIGLMVEHKEDLRQARMTRLVESITSGKGPDYEASLQLNFFHNMREKQIVKNYMDWDENIFGPAARKAFFHLNRRKSKRLSFHLEEEPFRLYVDNTKDPAKRPLQQSASEKTMNADLEAAARTTKPLAAPGSSLTTKELLRSQSRPVLEPDLWGMYGSSVFGRFNQILDPNNDGRSLRRQGRNAHLPSTNDGGGEVAGTKHSRLFGYHDKGVLQSHRDRGEATVFKSQEGSSCAAPAQDHFTYPEGPEVVSLSVEMEMDAVGTSPGSWKESGLGEPMFSLDGFATCNCFHDHVQRFALEHCDLFAAGNEEQCHEAYLLHRTFRQQLEETNLELLEEALKEAKCCEVVMEELFALLDYQSFLEVMQRATVATDRAASGAPQATVSQGYPREWSAPEVYVRSAANSGFFGLFVKHTKTGNPLVDSVAEHQPANPRIYASHLGLPLDYVLLGGLVSIFQRNNGFYFMCLYGYIASHFSGKMSRLVLICGPIVSVACGIWCGFLLDMVIDPFLLLLGKKGYVAPTATAPPTSADEKSGQLSGEALGKHQVTQPCLTGPAGKIKPYPLQESRPGGAMQLKRFLKSFWPVYVMQNHVLSTILSELPKDSKVLLVLLRCALAIDPWLEDASKREMSSAVPKYIEHCKSIGQQVASPTVMYAVQQRDGSLYIVRDYYDGYKWLEQNTATDARVMAWWDYGTSVHRTSIADGNTWNHEHIATLGRTLTSEVKRAHNVIRHLADYVLVWGGGQRDDLGKSPHLARIGNSVFPDHCGDDDPKCNKFGFYSNKVPTPMMEKSLLYKLVEHNNKEGVSVNEKLFKHVHTTKHGLMRIYEVQNVSQESKDWIADPKNRICDAPGSWYCSFVVPTDIDRTDVST</sequence>
<evidence type="ECO:0000256" key="14">
    <source>
        <dbReference type="ARBA" id="ARBA00023211"/>
    </source>
</evidence>
<evidence type="ECO:0000256" key="15">
    <source>
        <dbReference type="ARBA" id="ARBA00048829"/>
    </source>
</evidence>
<dbReference type="EMBL" id="CAXAMN010001636">
    <property type="protein sequence ID" value="CAK8995504.1"/>
    <property type="molecule type" value="Genomic_DNA"/>
</dbReference>
<comment type="pathway">
    <text evidence="4">Protein modification; protein glycosylation.</text>
</comment>
<accession>A0ABP0HZ69</accession>
<dbReference type="Gene3D" id="3.40.50.12610">
    <property type="match status" value="1"/>
</dbReference>
<organism evidence="19 20">
    <name type="scientific">Durusdinium trenchii</name>
    <dbReference type="NCBI Taxonomy" id="1381693"/>
    <lineage>
        <taxon>Eukaryota</taxon>
        <taxon>Sar</taxon>
        <taxon>Alveolata</taxon>
        <taxon>Dinophyceae</taxon>
        <taxon>Suessiales</taxon>
        <taxon>Symbiodiniaceae</taxon>
        <taxon>Durusdinium</taxon>
    </lineage>
</organism>
<keyword evidence="12 17" id="KW-1133">Transmembrane helix</keyword>
<dbReference type="PANTHER" id="PTHR13872:SF1">
    <property type="entry name" value="DOLICHYL-DIPHOSPHOOLIGOSACCHARIDE--PROTEIN GLYCOSYLTRANSFERASE SUBUNIT STT3B"/>
    <property type="match status" value="1"/>
</dbReference>
<feature type="transmembrane region" description="Helical" evidence="17">
    <location>
        <begin position="785"/>
        <end position="805"/>
    </location>
</feature>
<evidence type="ECO:0000256" key="7">
    <source>
        <dbReference type="ARBA" id="ARBA00022676"/>
    </source>
</evidence>
<dbReference type="InterPro" id="IPR048307">
    <property type="entry name" value="STT3_N"/>
</dbReference>
<keyword evidence="13 17" id="KW-0472">Membrane</keyword>
<keyword evidence="7" id="KW-0328">Glycosyltransferase</keyword>
<evidence type="ECO:0000256" key="11">
    <source>
        <dbReference type="ARBA" id="ARBA00022842"/>
    </source>
</evidence>
<comment type="caution">
    <text evidence="19">The sequence shown here is derived from an EMBL/GenBank/DDBJ whole genome shotgun (WGS) entry which is preliminary data.</text>
</comment>
<keyword evidence="11" id="KW-0460">Magnesium</keyword>
<feature type="transmembrane region" description="Helical" evidence="17">
    <location>
        <begin position="51"/>
        <end position="68"/>
    </location>
</feature>
<feature type="region of interest" description="Disordered" evidence="16">
    <location>
        <begin position="475"/>
        <end position="502"/>
    </location>
</feature>
<protein>
    <recommendedName>
        <fullName evidence="6">dolichyl-diphosphooligosaccharide--protein glycotransferase</fullName>
        <ecNumber evidence="6">2.4.99.18</ecNumber>
    </recommendedName>
</protein>
<dbReference type="Pfam" id="PF02516">
    <property type="entry name" value="STT3"/>
    <property type="match status" value="1"/>
</dbReference>
<dbReference type="PANTHER" id="PTHR13872">
    <property type="entry name" value="DOLICHYL-DIPHOSPHOOLIGOSACCHARIDE--PROTEIN GLYCOSYLTRANSFERASE SUBUNIT"/>
    <property type="match status" value="1"/>
</dbReference>
<evidence type="ECO:0000256" key="8">
    <source>
        <dbReference type="ARBA" id="ARBA00022679"/>
    </source>
</evidence>
<keyword evidence="14" id="KW-0464">Manganese</keyword>
<proteinExistence type="inferred from homology"/>
<dbReference type="InterPro" id="IPR003674">
    <property type="entry name" value="Oligo_trans_STT3"/>
</dbReference>
<comment type="cofactor">
    <cofactor evidence="2">
        <name>Mg(2+)</name>
        <dbReference type="ChEBI" id="CHEBI:18420"/>
    </cofactor>
</comment>
<evidence type="ECO:0000256" key="5">
    <source>
        <dbReference type="ARBA" id="ARBA00010810"/>
    </source>
</evidence>
<evidence type="ECO:0000256" key="17">
    <source>
        <dbReference type="SAM" id="Phobius"/>
    </source>
</evidence>
<name>A0ABP0HZ69_9DINO</name>
<evidence type="ECO:0000256" key="13">
    <source>
        <dbReference type="ARBA" id="ARBA00023136"/>
    </source>
</evidence>
<dbReference type="Proteomes" id="UP001642484">
    <property type="component" value="Unassembled WGS sequence"/>
</dbReference>
<keyword evidence="20" id="KW-1185">Reference proteome</keyword>
<evidence type="ECO:0000256" key="3">
    <source>
        <dbReference type="ARBA" id="ARBA00004127"/>
    </source>
</evidence>
<evidence type="ECO:0000256" key="16">
    <source>
        <dbReference type="SAM" id="MobiDB-lite"/>
    </source>
</evidence>
<comment type="subcellular location">
    <subcellularLocation>
        <location evidence="3">Endomembrane system</location>
        <topology evidence="3">Multi-pass membrane protein</topology>
    </subcellularLocation>
</comment>
<keyword evidence="8" id="KW-0808">Transferase</keyword>
<keyword evidence="9 17" id="KW-0812">Transmembrane</keyword>
<reference evidence="19 20" key="1">
    <citation type="submission" date="2024-02" db="EMBL/GenBank/DDBJ databases">
        <authorList>
            <person name="Chen Y."/>
            <person name="Shah S."/>
            <person name="Dougan E. K."/>
            <person name="Thang M."/>
            <person name="Chan C."/>
        </authorList>
    </citation>
    <scope>NUCLEOTIDE SEQUENCE [LARGE SCALE GENOMIC DNA]</scope>
</reference>
<evidence type="ECO:0000256" key="1">
    <source>
        <dbReference type="ARBA" id="ARBA00001936"/>
    </source>
</evidence>
<comment type="catalytic activity">
    <reaction evidence="15">
        <text>a di-trans,poly-cis-dolichyl diphosphooligosaccharide + L-asparaginyl-[protein] = N(4)-(oligosaccharide-(1-&gt;4)-N-acetyl-beta-D-glucosaminyl-(1-&gt;4)-N-acetyl-beta-D-glucosaminyl)-L-asparaginyl-[protein] + a di-trans,poly-cis-dolichyl diphosphate + H(+)</text>
        <dbReference type="Rhea" id="RHEA:22980"/>
        <dbReference type="Rhea" id="RHEA-COMP:12804"/>
        <dbReference type="Rhea" id="RHEA-COMP:12805"/>
        <dbReference type="Rhea" id="RHEA-COMP:19506"/>
        <dbReference type="Rhea" id="RHEA-COMP:19509"/>
        <dbReference type="ChEBI" id="CHEBI:15378"/>
        <dbReference type="ChEBI" id="CHEBI:50347"/>
        <dbReference type="ChEBI" id="CHEBI:57497"/>
        <dbReference type="ChEBI" id="CHEBI:57570"/>
        <dbReference type="ChEBI" id="CHEBI:132529"/>
        <dbReference type="EC" id="2.4.99.18"/>
    </reaction>
</comment>
<evidence type="ECO:0000259" key="18">
    <source>
        <dbReference type="Pfam" id="PF02516"/>
    </source>
</evidence>
<comment type="similarity">
    <text evidence="5">Belongs to the STT3 family.</text>
</comment>
<dbReference type="EC" id="2.4.99.18" evidence="6"/>
<evidence type="ECO:0000256" key="4">
    <source>
        <dbReference type="ARBA" id="ARBA00004922"/>
    </source>
</evidence>
<evidence type="ECO:0000256" key="12">
    <source>
        <dbReference type="ARBA" id="ARBA00022989"/>
    </source>
</evidence>
<evidence type="ECO:0000256" key="10">
    <source>
        <dbReference type="ARBA" id="ARBA00022723"/>
    </source>
</evidence>
<gene>
    <name evidence="19" type="ORF">CCMP2556_LOCUS4048</name>
</gene>
<keyword evidence="10" id="KW-0479">Metal-binding</keyword>
<evidence type="ECO:0000256" key="6">
    <source>
        <dbReference type="ARBA" id="ARBA00012605"/>
    </source>
</evidence>
<evidence type="ECO:0000256" key="9">
    <source>
        <dbReference type="ARBA" id="ARBA00022692"/>
    </source>
</evidence>
<evidence type="ECO:0000313" key="19">
    <source>
        <dbReference type="EMBL" id="CAK8995504.1"/>
    </source>
</evidence>
<evidence type="ECO:0000313" key="20">
    <source>
        <dbReference type="Proteomes" id="UP001642484"/>
    </source>
</evidence>
<evidence type="ECO:0000256" key="2">
    <source>
        <dbReference type="ARBA" id="ARBA00001946"/>
    </source>
</evidence>